<name>A0AAW2I3B1_9NEOP</name>
<dbReference type="Pfam" id="PF13862">
    <property type="entry name" value="BCCIP"/>
    <property type="match status" value="1"/>
</dbReference>
<dbReference type="GO" id="GO:0005634">
    <property type="term" value="C:nucleus"/>
    <property type="evidence" value="ECO:0007669"/>
    <property type="project" value="TreeGrafter"/>
</dbReference>
<accession>A0AAW2I3B1</accession>
<dbReference type="PANTHER" id="PTHR13261:SF0">
    <property type="entry name" value="BRCA2 AND CDKN1A-INTERACTING PROTEIN"/>
    <property type="match status" value="1"/>
</dbReference>
<evidence type="ECO:0000313" key="2">
    <source>
        <dbReference type="EMBL" id="KAL0276654.1"/>
    </source>
</evidence>
<dbReference type="InterPro" id="IPR025602">
    <property type="entry name" value="BCP1_family"/>
</dbReference>
<dbReference type="AlphaFoldDB" id="A0AAW2I3B1"/>
<dbReference type="EMBL" id="JARGDH010000002">
    <property type="protein sequence ID" value="KAL0276654.1"/>
    <property type="molecule type" value="Genomic_DNA"/>
</dbReference>
<reference evidence="2" key="1">
    <citation type="journal article" date="2024" name="Gigascience">
        <title>Chromosome-level genome of the poultry shaft louse Menopon gallinae provides insight into the host-switching and adaptive evolution of parasitic lice.</title>
        <authorList>
            <person name="Xu Y."/>
            <person name="Ma L."/>
            <person name="Liu S."/>
            <person name="Liang Y."/>
            <person name="Liu Q."/>
            <person name="He Z."/>
            <person name="Tian L."/>
            <person name="Duan Y."/>
            <person name="Cai W."/>
            <person name="Li H."/>
            <person name="Song F."/>
        </authorList>
    </citation>
    <scope>NUCLEOTIDE SEQUENCE</scope>
    <source>
        <strain evidence="2">Cailab_2023a</strain>
    </source>
</reference>
<comment type="caution">
    <text evidence="2">The sequence shown here is derived from an EMBL/GenBank/DDBJ whole genome shotgun (WGS) entry which is preliminary data.</text>
</comment>
<dbReference type="PANTHER" id="PTHR13261">
    <property type="entry name" value="BRCA2 AND CDKN1A INTERACTING PROTEIN"/>
    <property type="match status" value="1"/>
</dbReference>
<organism evidence="2">
    <name type="scientific">Menopon gallinae</name>
    <name type="common">poultry shaft louse</name>
    <dbReference type="NCBI Taxonomy" id="328185"/>
    <lineage>
        <taxon>Eukaryota</taxon>
        <taxon>Metazoa</taxon>
        <taxon>Ecdysozoa</taxon>
        <taxon>Arthropoda</taxon>
        <taxon>Hexapoda</taxon>
        <taxon>Insecta</taxon>
        <taxon>Pterygota</taxon>
        <taxon>Neoptera</taxon>
        <taxon>Paraneoptera</taxon>
        <taxon>Psocodea</taxon>
        <taxon>Troctomorpha</taxon>
        <taxon>Phthiraptera</taxon>
        <taxon>Amblycera</taxon>
        <taxon>Menoponidae</taxon>
        <taxon>Menopon</taxon>
    </lineage>
</organism>
<proteinExistence type="inferred from homology"/>
<sequence length="143" mass="16638">MKPVGLFINERFVNIPPQITVPLFKSLKSEIKRAKEKRMAYDFSYIILISKLYKMELNNDKNKSKKSKKSDTSEIIWSNPEEEVIDQEAEVKFEFSVRNEADSGLVGEWNENDDEMTPMRRILVIPFSKFDSIIEKVEEAVSA</sequence>
<gene>
    <name evidence="2" type="ORF">PYX00_004180</name>
</gene>
<evidence type="ECO:0000256" key="1">
    <source>
        <dbReference type="ARBA" id="ARBA00006781"/>
    </source>
</evidence>
<protein>
    <submittedName>
        <fullName evidence="2">Uncharacterized protein</fullName>
    </submittedName>
</protein>
<comment type="similarity">
    <text evidence="1">Belongs to the BCP1 family.</text>
</comment>